<dbReference type="OrthoDB" id="4045395at2759"/>
<feature type="compositionally biased region" description="Low complexity" evidence="1">
    <location>
        <begin position="42"/>
        <end position="54"/>
    </location>
</feature>
<dbReference type="AlphaFoldDB" id="A0A8K0VYW8"/>
<keyword evidence="3" id="KW-1185">Reference proteome</keyword>
<name>A0A8K0VYW8_9PLEO</name>
<accession>A0A8K0VYW8</accession>
<dbReference type="Pfam" id="PF16815">
    <property type="entry name" value="HRI1"/>
    <property type="match status" value="1"/>
</dbReference>
<feature type="region of interest" description="Disordered" evidence="1">
    <location>
        <begin position="1"/>
        <end position="60"/>
    </location>
</feature>
<dbReference type="CDD" id="cd11693">
    <property type="entry name" value="HRI1_C_like"/>
    <property type="match status" value="1"/>
</dbReference>
<gene>
    <name evidence="2" type="ORF">FB567DRAFT_523635</name>
</gene>
<dbReference type="InterPro" id="IPR043047">
    <property type="entry name" value="Hri1_N_sf"/>
</dbReference>
<dbReference type="EMBL" id="JAGMVJ010000008">
    <property type="protein sequence ID" value="KAH7088074.1"/>
    <property type="molecule type" value="Genomic_DNA"/>
</dbReference>
<proteinExistence type="predicted"/>
<dbReference type="Proteomes" id="UP000813461">
    <property type="component" value="Unassembled WGS sequence"/>
</dbReference>
<dbReference type="Gene3D" id="2.40.128.320">
    <property type="entry name" value="Protein HRI1, N-terminal domain"/>
    <property type="match status" value="1"/>
</dbReference>
<dbReference type="InterPro" id="IPR031818">
    <property type="entry name" value="Hri1"/>
</dbReference>
<feature type="compositionally biased region" description="Low complexity" evidence="1">
    <location>
        <begin position="14"/>
        <end position="35"/>
    </location>
</feature>
<organism evidence="2 3">
    <name type="scientific">Paraphoma chrysanthemicola</name>
    <dbReference type="NCBI Taxonomy" id="798071"/>
    <lineage>
        <taxon>Eukaryota</taxon>
        <taxon>Fungi</taxon>
        <taxon>Dikarya</taxon>
        <taxon>Ascomycota</taxon>
        <taxon>Pezizomycotina</taxon>
        <taxon>Dothideomycetes</taxon>
        <taxon>Pleosporomycetidae</taxon>
        <taxon>Pleosporales</taxon>
        <taxon>Pleosporineae</taxon>
        <taxon>Phaeosphaeriaceae</taxon>
        <taxon>Paraphoma</taxon>
    </lineage>
</organism>
<reference evidence="2" key="1">
    <citation type="journal article" date="2021" name="Nat. Commun.">
        <title>Genetic determinants of endophytism in the Arabidopsis root mycobiome.</title>
        <authorList>
            <person name="Mesny F."/>
            <person name="Miyauchi S."/>
            <person name="Thiergart T."/>
            <person name="Pickel B."/>
            <person name="Atanasova L."/>
            <person name="Karlsson M."/>
            <person name="Huettel B."/>
            <person name="Barry K.W."/>
            <person name="Haridas S."/>
            <person name="Chen C."/>
            <person name="Bauer D."/>
            <person name="Andreopoulos W."/>
            <person name="Pangilinan J."/>
            <person name="LaButti K."/>
            <person name="Riley R."/>
            <person name="Lipzen A."/>
            <person name="Clum A."/>
            <person name="Drula E."/>
            <person name="Henrissat B."/>
            <person name="Kohler A."/>
            <person name="Grigoriev I.V."/>
            <person name="Martin F.M."/>
            <person name="Hacquard S."/>
        </authorList>
    </citation>
    <scope>NUCLEOTIDE SEQUENCE</scope>
    <source>
        <strain evidence="2">MPI-SDFR-AT-0120</strain>
    </source>
</reference>
<sequence length="342" mass="37998">MTLQEQASPDTEISNQPGNNNPSSSASSSSSSEPLYTPPSPSSMSTTSASNTTMPAPPHGTANISVREYIYFLPYPLPPHTPVPYSIHLPAKNPLNLPPHQFEPTSTLVLTSPLNTFVDIRLFKPTQPGHSALPTKSERERLEWAFAGTSVSAPIPDPHGGEEPWKDVTKSTWTHWLDSRYAVGARDIPVDEGVMYPINDTLTLEHGHAYHPALKAVKTHEEMWRNVPVAAVENDKKVCIVLRLQDDNARARGVVVRLGQYVQGLVMVGEYSTVERWEYEGEGRDGGDGEEQGARDGGWERTARVGDLFLPCGVTWREDVLSVGGRIRYKDYEWVVEEAWEW</sequence>
<protein>
    <recommendedName>
        <fullName evidence="4">Protein HRI1</fullName>
    </recommendedName>
</protein>
<evidence type="ECO:0000313" key="2">
    <source>
        <dbReference type="EMBL" id="KAH7088074.1"/>
    </source>
</evidence>
<evidence type="ECO:0000256" key="1">
    <source>
        <dbReference type="SAM" id="MobiDB-lite"/>
    </source>
</evidence>
<comment type="caution">
    <text evidence="2">The sequence shown here is derived from an EMBL/GenBank/DDBJ whole genome shotgun (WGS) entry which is preliminary data.</text>
</comment>
<evidence type="ECO:0000313" key="3">
    <source>
        <dbReference type="Proteomes" id="UP000813461"/>
    </source>
</evidence>
<evidence type="ECO:0008006" key="4">
    <source>
        <dbReference type="Google" id="ProtNLM"/>
    </source>
</evidence>
<feature type="compositionally biased region" description="Polar residues" evidence="1">
    <location>
        <begin position="1"/>
        <end position="13"/>
    </location>
</feature>